<dbReference type="OrthoDB" id="5366004at2"/>
<sequence>MEKISRRSFIKSTGLGLTFLASSAYSNPLSSLILSNKEQNSIKLDYVIFDKGSKKSEEFAHKMSILGTKSYGIDKDIYEMYRDIIKPTWKNQNSAIAGLTSYETLFVLQRFAFDNQMQVYFNIEHSIDDSYTNNKLNLANEKLENDLKKYNLTDALALNLSSYPQKKIIANKNIVSHSSDFSHSEILYSWIIAAKKLDKGELNV</sequence>
<dbReference type="EMBL" id="LCUJ01000002">
    <property type="protein sequence ID" value="OCL99785.1"/>
    <property type="molecule type" value="Genomic_DNA"/>
</dbReference>
<gene>
    <name evidence="1" type="ORF">AAX29_00835</name>
</gene>
<dbReference type="AlphaFoldDB" id="A0A1C0B852"/>
<dbReference type="STRING" id="544718.AAX25_00250"/>
<name>A0A1C0B852_9BACT</name>
<reference evidence="2" key="1">
    <citation type="submission" date="2015-05" db="EMBL/GenBank/DDBJ databases">
        <authorList>
            <person name="Rovetto F."/>
            <person name="Cocolin L."/>
            <person name="Illeghems K."/>
            <person name="Van Nieuwerburgh F."/>
            <person name="Houf K."/>
        </authorList>
    </citation>
    <scope>NUCLEOTIDE SEQUENCE [LARGE SCALE GENOMIC DNA]</scope>
    <source>
        <strain evidence="2">DU22</strain>
    </source>
</reference>
<proteinExistence type="predicted"/>
<evidence type="ECO:0000313" key="1">
    <source>
        <dbReference type="EMBL" id="OCL99785.1"/>
    </source>
</evidence>
<organism evidence="1 2">
    <name type="scientific">Aliarcobacter thereius</name>
    <dbReference type="NCBI Taxonomy" id="544718"/>
    <lineage>
        <taxon>Bacteria</taxon>
        <taxon>Pseudomonadati</taxon>
        <taxon>Campylobacterota</taxon>
        <taxon>Epsilonproteobacteria</taxon>
        <taxon>Campylobacterales</taxon>
        <taxon>Arcobacteraceae</taxon>
        <taxon>Aliarcobacter</taxon>
    </lineage>
</organism>
<dbReference type="InterPro" id="IPR006311">
    <property type="entry name" value="TAT_signal"/>
</dbReference>
<comment type="caution">
    <text evidence="1">The sequence shown here is derived from an EMBL/GenBank/DDBJ whole genome shotgun (WGS) entry which is preliminary data.</text>
</comment>
<accession>A0A1C0B852</accession>
<dbReference type="Proteomes" id="UP000093281">
    <property type="component" value="Unassembled WGS sequence"/>
</dbReference>
<protein>
    <submittedName>
        <fullName evidence="1">Uncharacterized protein</fullName>
    </submittedName>
</protein>
<evidence type="ECO:0000313" key="2">
    <source>
        <dbReference type="Proteomes" id="UP000093281"/>
    </source>
</evidence>
<dbReference type="RefSeq" id="WP_066181077.1">
    <property type="nucleotide sequence ID" value="NZ_LCUJ01000002.1"/>
</dbReference>
<dbReference type="PROSITE" id="PS51318">
    <property type="entry name" value="TAT"/>
    <property type="match status" value="1"/>
</dbReference>